<keyword evidence="3" id="KW-1185">Reference proteome</keyword>
<dbReference type="Proteomes" id="UP000019151">
    <property type="component" value="Plasmid 1"/>
</dbReference>
<name>W0RRP3_9BACT</name>
<feature type="compositionally biased region" description="Polar residues" evidence="1">
    <location>
        <begin position="10"/>
        <end position="21"/>
    </location>
</feature>
<protein>
    <submittedName>
        <fullName evidence="2">Uncharacterized protein</fullName>
    </submittedName>
</protein>
<dbReference type="AlphaFoldDB" id="W0RRP3"/>
<geneLocation type="plasmid" evidence="2 3">
    <name>1</name>
</geneLocation>
<accession>W0RRP3</accession>
<evidence type="ECO:0000313" key="3">
    <source>
        <dbReference type="Proteomes" id="UP000019151"/>
    </source>
</evidence>
<dbReference type="InParanoid" id="W0RRP3"/>
<dbReference type="OrthoDB" id="242200at2"/>
<reference evidence="2 3" key="1">
    <citation type="journal article" date="2014" name="Genome Announc.">
        <title>Genome Sequence and Methylome of Soil Bacterium Gemmatirosa kalamazoonensis KBS708T, a Member of the Rarely Cultivated Gemmatimonadetes Phylum.</title>
        <authorList>
            <person name="Debruyn J.M."/>
            <person name="Radosevich M."/>
            <person name="Wommack K.E."/>
            <person name="Polson S.W."/>
            <person name="Hauser L.J."/>
            <person name="Fawaz M.N."/>
            <person name="Korlach J."/>
            <person name="Tsai Y.C."/>
        </authorList>
    </citation>
    <scope>NUCLEOTIDE SEQUENCE [LARGE SCALE GENOMIC DNA]</scope>
    <source>
        <strain evidence="2 3">KBS708</strain>
        <plasmid evidence="3">Plasmid 1</plasmid>
    </source>
</reference>
<dbReference type="EMBL" id="CP007129">
    <property type="protein sequence ID" value="AHG92238.1"/>
    <property type="molecule type" value="Genomic_DNA"/>
</dbReference>
<evidence type="ECO:0000256" key="1">
    <source>
        <dbReference type="SAM" id="MobiDB-lite"/>
    </source>
</evidence>
<gene>
    <name evidence="2" type="ORF">J421_4703</name>
</gene>
<dbReference type="RefSeq" id="WP_025413590.1">
    <property type="nucleotide sequence ID" value="NZ_CP007129.1"/>
</dbReference>
<evidence type="ECO:0000313" key="2">
    <source>
        <dbReference type="EMBL" id="AHG92238.1"/>
    </source>
</evidence>
<proteinExistence type="predicted"/>
<keyword evidence="2" id="KW-0614">Plasmid</keyword>
<dbReference type="KEGG" id="gba:J421_4703"/>
<dbReference type="HOGENOM" id="CLU_838775_0_0_0"/>
<organism evidence="2 3">
    <name type="scientific">Gemmatirosa kalamazoonensis</name>
    <dbReference type="NCBI Taxonomy" id="861299"/>
    <lineage>
        <taxon>Bacteria</taxon>
        <taxon>Pseudomonadati</taxon>
        <taxon>Gemmatimonadota</taxon>
        <taxon>Gemmatimonadia</taxon>
        <taxon>Gemmatimonadales</taxon>
        <taxon>Gemmatimonadaceae</taxon>
        <taxon>Gemmatirosa</taxon>
    </lineage>
</organism>
<sequence>MGKEPAVSVPDTSPLDSTTRSMDPATFWRHHPGAAVLRLPTPTWRHRGNVNLPLLASTSSVDGTGPLDFPGAGPDATMDTFAFEARPGAKVRYVGVAALKGKVPEAFLIYFRHSVKEKDFQGEHKLLETGVGDYFIGRMQVCRQVLRSGKNVAVILPIAVGGAGEFASSQAFVEQCLTEISRELFPSLTTPLPLVLACNSDGIGELNKFVTSCPDLVKRVRAVYDFDGSFVLAQKGVTLAGIGSARVFRYNQGPQPAGASPGMGASPRHVPLPYPRWSKHFNFVPAWQTEPANPKTTAARRSQIVKEIQGYLHWFIPTCMLQHGLASTNGI</sequence>
<feature type="region of interest" description="Disordered" evidence="1">
    <location>
        <begin position="1"/>
        <end position="24"/>
    </location>
</feature>